<dbReference type="PANTHER" id="PTHR33257:SF58">
    <property type="entry name" value="REJ DOMAIN-CONTAINING PROTEIN"/>
    <property type="match status" value="1"/>
</dbReference>
<dbReference type="AlphaFoldDB" id="A0AAN7JJK3"/>
<dbReference type="Proteomes" id="UP001345219">
    <property type="component" value="Chromosome 10"/>
</dbReference>
<organism evidence="2 3">
    <name type="scientific">Trapa incisa</name>
    <dbReference type="NCBI Taxonomy" id="236973"/>
    <lineage>
        <taxon>Eukaryota</taxon>
        <taxon>Viridiplantae</taxon>
        <taxon>Streptophyta</taxon>
        <taxon>Embryophyta</taxon>
        <taxon>Tracheophyta</taxon>
        <taxon>Spermatophyta</taxon>
        <taxon>Magnoliopsida</taxon>
        <taxon>eudicotyledons</taxon>
        <taxon>Gunneridae</taxon>
        <taxon>Pentapetalae</taxon>
        <taxon>rosids</taxon>
        <taxon>malvids</taxon>
        <taxon>Myrtales</taxon>
        <taxon>Lythraceae</taxon>
        <taxon>Trapa</taxon>
    </lineage>
</organism>
<gene>
    <name evidence="2" type="ORF">SAY87_012227</name>
</gene>
<reference evidence="2 3" key="1">
    <citation type="journal article" date="2023" name="Hortic Res">
        <title>Pangenome of water caltrop reveals structural variations and asymmetric subgenome divergence after allopolyploidization.</title>
        <authorList>
            <person name="Zhang X."/>
            <person name="Chen Y."/>
            <person name="Wang L."/>
            <person name="Yuan Y."/>
            <person name="Fang M."/>
            <person name="Shi L."/>
            <person name="Lu R."/>
            <person name="Comes H.P."/>
            <person name="Ma Y."/>
            <person name="Chen Y."/>
            <person name="Huang G."/>
            <person name="Zhou Y."/>
            <person name="Zheng Z."/>
            <person name="Qiu Y."/>
        </authorList>
    </citation>
    <scope>NUCLEOTIDE SEQUENCE [LARGE SCALE GENOMIC DNA]</scope>
    <source>
        <tissue evidence="2">Roots</tissue>
    </source>
</reference>
<accession>A0AAN7JJK3</accession>
<protein>
    <submittedName>
        <fullName evidence="2">Uncharacterized protein</fullName>
    </submittedName>
</protein>
<dbReference type="PANTHER" id="PTHR33257">
    <property type="entry name" value="OS05G0165500 PROTEIN"/>
    <property type="match status" value="1"/>
</dbReference>
<keyword evidence="3" id="KW-1185">Reference proteome</keyword>
<comment type="caution">
    <text evidence="2">The sequence shown here is derived from an EMBL/GenBank/DDBJ whole genome shotgun (WGS) entry which is preliminary data.</text>
</comment>
<name>A0AAN7JJK3_9MYRT</name>
<evidence type="ECO:0000313" key="2">
    <source>
        <dbReference type="EMBL" id="KAK4745915.1"/>
    </source>
</evidence>
<sequence>MLHGSHGAKVPVLVELSNYAQQLHKYKCRCWKSSLRPISIENPTRPTELSSFTAVSSTKPLKLHSLEAQRSTQKMLTREQPQTKPSFELIKQHDDKFFSKLLSRDSTADPSFPCHYDGLSGSVPFFWESRPGTPKHPLDELTVPPLTPPPSYHHKPGFSDCSSSPSKKLLSSKSNLLRTLFLKSCGKKPSDASTAVKCQSAPASGVGNDHDHDILVFRTLEIALREDKLDKQRRFTSRISSSSSEWSLNDGDKMEGKSPAWTLCFGANRSASAGGIP</sequence>
<feature type="compositionally biased region" description="Low complexity" evidence="1">
    <location>
        <begin position="237"/>
        <end position="247"/>
    </location>
</feature>
<evidence type="ECO:0000256" key="1">
    <source>
        <dbReference type="SAM" id="MobiDB-lite"/>
    </source>
</evidence>
<proteinExistence type="predicted"/>
<dbReference type="EMBL" id="JAXIOK010000021">
    <property type="protein sequence ID" value="KAK4745915.1"/>
    <property type="molecule type" value="Genomic_DNA"/>
</dbReference>
<evidence type="ECO:0000313" key="3">
    <source>
        <dbReference type="Proteomes" id="UP001345219"/>
    </source>
</evidence>
<feature type="region of interest" description="Disordered" evidence="1">
    <location>
        <begin position="233"/>
        <end position="254"/>
    </location>
</feature>